<protein>
    <recommendedName>
        <fullName evidence="4">MerC mercury resistance protein</fullName>
    </recommendedName>
</protein>
<feature type="transmembrane region" description="Helical" evidence="1">
    <location>
        <begin position="79"/>
        <end position="97"/>
    </location>
</feature>
<dbReference type="GO" id="GO:0016020">
    <property type="term" value="C:membrane"/>
    <property type="evidence" value="ECO:0007669"/>
    <property type="project" value="InterPro"/>
</dbReference>
<dbReference type="eggNOG" id="ENOG5032XTN">
    <property type="taxonomic scope" value="Bacteria"/>
</dbReference>
<keyword evidence="3" id="KW-1185">Reference proteome</keyword>
<keyword evidence="1" id="KW-0812">Transmembrane</keyword>
<organism evidence="2 3">
    <name type="scientific">Novosphingobium pentaromativorans US6-1</name>
    <dbReference type="NCBI Taxonomy" id="1088721"/>
    <lineage>
        <taxon>Bacteria</taxon>
        <taxon>Pseudomonadati</taxon>
        <taxon>Pseudomonadota</taxon>
        <taxon>Alphaproteobacteria</taxon>
        <taxon>Sphingomonadales</taxon>
        <taxon>Sphingomonadaceae</taxon>
        <taxon>Novosphingobium</taxon>
    </lineage>
</organism>
<dbReference type="STRING" id="1088721.JI59_11945"/>
<reference evidence="2 3" key="1">
    <citation type="journal article" date="2012" name="J. Bacteriol.">
        <title>Genome sequence of benzo(a)pyrene-degrading bacterium Novosphingobium pentaromativorans US6-1.</title>
        <authorList>
            <person name="Luo Y.R."/>
            <person name="Kang S.G."/>
            <person name="Kim S.J."/>
            <person name="Kim M.R."/>
            <person name="Li N."/>
            <person name="Lee J.H."/>
            <person name="Kwon K.K."/>
        </authorList>
    </citation>
    <scope>NUCLEOTIDE SEQUENCE [LARGE SCALE GENOMIC DNA]</scope>
    <source>
        <strain evidence="2 3">US6-1</strain>
    </source>
</reference>
<feature type="transmembrane region" description="Helical" evidence="1">
    <location>
        <begin position="54"/>
        <end position="72"/>
    </location>
</feature>
<dbReference type="GO" id="GO:0015097">
    <property type="term" value="F:mercury ion transmembrane transporter activity"/>
    <property type="evidence" value="ECO:0007669"/>
    <property type="project" value="InterPro"/>
</dbReference>
<comment type="caution">
    <text evidence="2">The sequence shown here is derived from an EMBL/GenBank/DDBJ whole genome shotgun (WGS) entry which is preliminary data.</text>
</comment>
<evidence type="ECO:0000313" key="3">
    <source>
        <dbReference type="Proteomes" id="UP000004030"/>
    </source>
</evidence>
<dbReference type="Pfam" id="PF03203">
    <property type="entry name" value="MerC"/>
    <property type="match status" value="1"/>
</dbReference>
<accession>G6EBA6</accession>
<feature type="transmembrane region" description="Helical" evidence="1">
    <location>
        <begin position="20"/>
        <end position="42"/>
    </location>
</feature>
<dbReference type="AlphaFoldDB" id="G6EBA6"/>
<dbReference type="Proteomes" id="UP000004030">
    <property type="component" value="Unassembled WGS sequence"/>
</dbReference>
<evidence type="ECO:0008006" key="4">
    <source>
        <dbReference type="Google" id="ProtNLM"/>
    </source>
</evidence>
<sequence>MAMRSALLSIRNRLDRAGIVLSGLCAVHCILGVVLVGILGLGGEVLLSPAIHRVGLALALVVGLVSLGFGVMRHGRVGPMIVGGLGLALMAMAIAVGHGLPEAVLTVLGVSLVALAHITNLRSHVHS</sequence>
<gene>
    <name evidence="2" type="ORF">NSU_1627</name>
</gene>
<dbReference type="EMBL" id="AGFM01000021">
    <property type="protein sequence ID" value="EHJ61390.1"/>
    <property type="molecule type" value="Genomic_DNA"/>
</dbReference>
<dbReference type="PATRIC" id="fig|1088721.3.peg.1606"/>
<keyword evidence="1" id="KW-0472">Membrane</keyword>
<name>G6EBA6_9SPHN</name>
<proteinExistence type="predicted"/>
<evidence type="ECO:0000256" key="1">
    <source>
        <dbReference type="SAM" id="Phobius"/>
    </source>
</evidence>
<keyword evidence="1" id="KW-1133">Transmembrane helix</keyword>
<dbReference type="InterPro" id="IPR004891">
    <property type="entry name" value="Mercury-R_MerC"/>
</dbReference>
<evidence type="ECO:0000313" key="2">
    <source>
        <dbReference type="EMBL" id="EHJ61390.1"/>
    </source>
</evidence>
<feature type="transmembrane region" description="Helical" evidence="1">
    <location>
        <begin position="103"/>
        <end position="121"/>
    </location>
</feature>